<name>A0ABS7UA92_9ACTN</name>
<dbReference type="PANTHER" id="PTHR48207">
    <property type="entry name" value="SUCCINATE--HYDROXYMETHYLGLUTARATE COA-TRANSFERASE"/>
    <property type="match status" value="1"/>
</dbReference>
<keyword evidence="1 3" id="KW-0808">Transferase</keyword>
<dbReference type="Pfam" id="PF02515">
    <property type="entry name" value="CoA_transf_3"/>
    <property type="match status" value="1"/>
</dbReference>
<dbReference type="PANTHER" id="PTHR48207:SF3">
    <property type="entry name" value="SUCCINATE--HYDROXYMETHYLGLUTARATE COA-TRANSFERASE"/>
    <property type="match status" value="1"/>
</dbReference>
<keyword evidence="4" id="KW-1185">Reference proteome</keyword>
<dbReference type="Gene3D" id="3.40.50.10540">
    <property type="entry name" value="Crotonobetainyl-coa:carnitine coa-transferase, domain 1"/>
    <property type="match status" value="1"/>
</dbReference>
<dbReference type="InterPro" id="IPR044855">
    <property type="entry name" value="CoA-Trfase_III_dom3_sf"/>
</dbReference>
<proteinExistence type="predicted"/>
<feature type="region of interest" description="Disordered" evidence="2">
    <location>
        <begin position="377"/>
        <end position="396"/>
    </location>
</feature>
<dbReference type="GO" id="GO:0016740">
    <property type="term" value="F:transferase activity"/>
    <property type="evidence" value="ECO:0007669"/>
    <property type="project" value="UniProtKB-KW"/>
</dbReference>
<gene>
    <name evidence="3" type="ORF">K8U61_07055</name>
</gene>
<protein>
    <submittedName>
        <fullName evidence="3">CoA transferase</fullName>
    </submittedName>
</protein>
<dbReference type="SUPFAM" id="SSF89796">
    <property type="entry name" value="CoA-transferase family III (CaiB/BaiF)"/>
    <property type="match status" value="1"/>
</dbReference>
<dbReference type="Gene3D" id="3.30.1540.10">
    <property type="entry name" value="formyl-coa transferase, domain 3"/>
    <property type="match status" value="1"/>
</dbReference>
<evidence type="ECO:0000313" key="3">
    <source>
        <dbReference type="EMBL" id="MBZ5737913.1"/>
    </source>
</evidence>
<dbReference type="InterPro" id="IPR050483">
    <property type="entry name" value="CoA-transferase_III_domain"/>
</dbReference>
<dbReference type="RefSeq" id="WP_224122290.1">
    <property type="nucleotide sequence ID" value="NZ_JAIQZJ010000003.1"/>
</dbReference>
<dbReference type="InterPro" id="IPR003673">
    <property type="entry name" value="CoA-Trfase_fam_III"/>
</dbReference>
<accession>A0ABS7UA92</accession>
<evidence type="ECO:0000313" key="4">
    <source>
        <dbReference type="Proteomes" id="UP000780875"/>
    </source>
</evidence>
<evidence type="ECO:0000256" key="1">
    <source>
        <dbReference type="ARBA" id="ARBA00022679"/>
    </source>
</evidence>
<dbReference type="EMBL" id="JAIQZJ010000003">
    <property type="protein sequence ID" value="MBZ5737913.1"/>
    <property type="molecule type" value="Genomic_DNA"/>
</dbReference>
<dbReference type="InterPro" id="IPR023606">
    <property type="entry name" value="CoA-Trfase_III_dom_1_sf"/>
</dbReference>
<reference evidence="3 4" key="1">
    <citation type="submission" date="2021-09" db="EMBL/GenBank/DDBJ databases">
        <title>Whole genome sequence of Nocardioides sp. GBK3QG-3.</title>
        <authorList>
            <person name="Tuo L."/>
        </authorList>
    </citation>
    <scope>NUCLEOTIDE SEQUENCE [LARGE SCALE GENOMIC DNA]</scope>
    <source>
        <strain evidence="3 4">GBK3QG-3</strain>
    </source>
</reference>
<organism evidence="3 4">
    <name type="scientific">Nocardioides mangrovi</name>
    <dbReference type="NCBI Taxonomy" id="2874580"/>
    <lineage>
        <taxon>Bacteria</taxon>
        <taxon>Bacillati</taxon>
        <taxon>Actinomycetota</taxon>
        <taxon>Actinomycetes</taxon>
        <taxon>Propionibacteriales</taxon>
        <taxon>Nocardioidaceae</taxon>
        <taxon>Nocardioides</taxon>
    </lineage>
</organism>
<evidence type="ECO:0000256" key="2">
    <source>
        <dbReference type="SAM" id="MobiDB-lite"/>
    </source>
</evidence>
<dbReference type="Proteomes" id="UP000780875">
    <property type="component" value="Unassembled WGS sequence"/>
</dbReference>
<sequence length="396" mass="42521">MPTSPGRPPLEGVLIADFSRVLAGPYATMLLADLGADVVKVESPAGDDTRHWVPPRRDDTGTYYLAINRNKRSIVLDLKDADDLAVAHELSTRADVLIHNFKPGGLDRFGLGYDDVATRNPRAVYCSISGFGSTGGAHLPGYDLLVQAMSGLMDLTGDPDGQPFRAGISVFDVMTGLHSVIGILAALRHREVTGEGQHVETNLLSTAMSSLVNQTSAYVAGGVVPHRMGNSHLSLFPYEPLATGDGDLVIAAGNDGQYRRLVQALGAPELADDPRFATVGDRNDHREELRPLLLERLATRTAQEWFAELSDAGIPCGPINDVRGGVELAESLGLEPVVEVGGIPTVRNPIRFSATPARYDLPPPGLDDHGEEIRRWLGFGPHPHDDVPPHTAQELP</sequence>
<comment type="caution">
    <text evidence="3">The sequence shown here is derived from an EMBL/GenBank/DDBJ whole genome shotgun (WGS) entry which is preliminary data.</text>
</comment>